<reference evidence="6" key="1">
    <citation type="journal article" date="2021" name="PeerJ">
        <title>Extensive microbial diversity within the chicken gut microbiome revealed by metagenomics and culture.</title>
        <authorList>
            <person name="Gilroy R."/>
            <person name="Ravi A."/>
            <person name="Getino M."/>
            <person name="Pursley I."/>
            <person name="Horton D.L."/>
            <person name="Alikhan N.F."/>
            <person name="Baker D."/>
            <person name="Gharbi K."/>
            <person name="Hall N."/>
            <person name="Watson M."/>
            <person name="Adriaenssens E.M."/>
            <person name="Foster-Nyarko E."/>
            <person name="Jarju S."/>
            <person name="Secka A."/>
            <person name="Antonio M."/>
            <person name="Oren A."/>
            <person name="Chaudhuri R.R."/>
            <person name="La Ragione R."/>
            <person name="Hildebrand F."/>
            <person name="Pallen M.J."/>
        </authorList>
    </citation>
    <scope>NUCLEOTIDE SEQUENCE</scope>
    <source>
        <strain evidence="6">CHK186-16707</strain>
    </source>
</reference>
<organism evidence="6 7">
    <name type="scientific">Candidatus Mailhella merdigallinarum</name>
    <dbReference type="NCBI Taxonomy" id="2838658"/>
    <lineage>
        <taxon>Bacteria</taxon>
        <taxon>Pseudomonadati</taxon>
        <taxon>Thermodesulfobacteriota</taxon>
        <taxon>Desulfovibrionia</taxon>
        <taxon>Desulfovibrionales</taxon>
        <taxon>Desulfovibrionaceae</taxon>
        <taxon>Mailhella</taxon>
    </lineage>
</organism>
<dbReference type="PRINTS" id="PR00039">
    <property type="entry name" value="HTHLYSR"/>
</dbReference>
<evidence type="ECO:0000259" key="5">
    <source>
        <dbReference type="PROSITE" id="PS50931"/>
    </source>
</evidence>
<dbReference type="Proteomes" id="UP000824225">
    <property type="component" value="Unassembled WGS sequence"/>
</dbReference>
<dbReference type="GO" id="GO:0005829">
    <property type="term" value="C:cytosol"/>
    <property type="evidence" value="ECO:0007669"/>
    <property type="project" value="TreeGrafter"/>
</dbReference>
<dbReference type="EMBL" id="DXAN01000028">
    <property type="protein sequence ID" value="HJA09313.1"/>
    <property type="molecule type" value="Genomic_DNA"/>
</dbReference>
<evidence type="ECO:0000313" key="7">
    <source>
        <dbReference type="Proteomes" id="UP000824225"/>
    </source>
</evidence>
<evidence type="ECO:0000256" key="4">
    <source>
        <dbReference type="ARBA" id="ARBA00023163"/>
    </source>
</evidence>
<gene>
    <name evidence="6" type="ORF">H9962_09020</name>
</gene>
<dbReference type="FunFam" id="1.10.10.10:FF:000001">
    <property type="entry name" value="LysR family transcriptional regulator"/>
    <property type="match status" value="1"/>
</dbReference>
<comment type="similarity">
    <text evidence="1">Belongs to the LysR transcriptional regulatory family.</text>
</comment>
<dbReference type="InterPro" id="IPR050950">
    <property type="entry name" value="HTH-type_LysR_regulators"/>
</dbReference>
<dbReference type="Pfam" id="PF03466">
    <property type="entry name" value="LysR_substrate"/>
    <property type="match status" value="1"/>
</dbReference>
<sequence>MRLEQLNCLIEISRLRSISRAAETLHISQPALSAAMKSLETELGKPLFKRTNRGISLTAEGERIRHEAEAVLEVIGGWYASGPAPEPEGEIHLACTPIISCYLTPNIIVPFQKLHPRITIFVHGAQHYDIIDRLKTSSANIALTTLSPRSKLIERACALGWEAVHLFTDERRLFLGANHALTAKLELTAADLRLLHLAWYSDARDQISRRYAPYFASSFRLANKEDILDLVIRNEAVFIQPCHLFRHDYRVLEKLVVERAIPLPDVDPRADIFALHAPGLSEIERLFWEYLLARFSCHL</sequence>
<evidence type="ECO:0000256" key="2">
    <source>
        <dbReference type="ARBA" id="ARBA00023015"/>
    </source>
</evidence>
<dbReference type="Gene3D" id="3.40.190.10">
    <property type="entry name" value="Periplasmic binding protein-like II"/>
    <property type="match status" value="2"/>
</dbReference>
<dbReference type="InterPro" id="IPR005119">
    <property type="entry name" value="LysR_subst-bd"/>
</dbReference>
<evidence type="ECO:0000313" key="6">
    <source>
        <dbReference type="EMBL" id="HJA09313.1"/>
    </source>
</evidence>
<dbReference type="SUPFAM" id="SSF46785">
    <property type="entry name" value="Winged helix' DNA-binding domain"/>
    <property type="match status" value="1"/>
</dbReference>
<feature type="domain" description="HTH lysR-type" evidence="5">
    <location>
        <begin position="1"/>
        <end position="58"/>
    </location>
</feature>
<name>A0A9D2HDV9_9BACT</name>
<reference evidence="6" key="2">
    <citation type="submission" date="2021-04" db="EMBL/GenBank/DDBJ databases">
        <authorList>
            <person name="Gilroy R."/>
        </authorList>
    </citation>
    <scope>NUCLEOTIDE SEQUENCE</scope>
    <source>
        <strain evidence="6">CHK186-16707</strain>
    </source>
</reference>
<dbReference type="GO" id="GO:0003677">
    <property type="term" value="F:DNA binding"/>
    <property type="evidence" value="ECO:0007669"/>
    <property type="project" value="UniProtKB-KW"/>
</dbReference>
<dbReference type="InterPro" id="IPR000847">
    <property type="entry name" value="LysR_HTH_N"/>
</dbReference>
<protein>
    <submittedName>
        <fullName evidence="6">LysR family transcriptional regulator</fullName>
    </submittedName>
</protein>
<dbReference type="CDD" id="cd05466">
    <property type="entry name" value="PBP2_LTTR_substrate"/>
    <property type="match status" value="1"/>
</dbReference>
<proteinExistence type="inferred from homology"/>
<evidence type="ECO:0000256" key="1">
    <source>
        <dbReference type="ARBA" id="ARBA00009437"/>
    </source>
</evidence>
<keyword evidence="2" id="KW-0805">Transcription regulation</keyword>
<dbReference type="PANTHER" id="PTHR30419">
    <property type="entry name" value="HTH-TYPE TRANSCRIPTIONAL REGULATOR YBHD"/>
    <property type="match status" value="1"/>
</dbReference>
<dbReference type="InterPro" id="IPR036388">
    <property type="entry name" value="WH-like_DNA-bd_sf"/>
</dbReference>
<dbReference type="AlphaFoldDB" id="A0A9D2HDV9"/>
<dbReference type="SUPFAM" id="SSF53850">
    <property type="entry name" value="Periplasmic binding protein-like II"/>
    <property type="match status" value="1"/>
</dbReference>
<keyword evidence="4" id="KW-0804">Transcription</keyword>
<keyword evidence="3" id="KW-0238">DNA-binding</keyword>
<dbReference type="PROSITE" id="PS50931">
    <property type="entry name" value="HTH_LYSR"/>
    <property type="match status" value="1"/>
</dbReference>
<dbReference type="GO" id="GO:0003700">
    <property type="term" value="F:DNA-binding transcription factor activity"/>
    <property type="evidence" value="ECO:0007669"/>
    <property type="project" value="InterPro"/>
</dbReference>
<dbReference type="Pfam" id="PF00126">
    <property type="entry name" value="HTH_1"/>
    <property type="match status" value="1"/>
</dbReference>
<evidence type="ECO:0000256" key="3">
    <source>
        <dbReference type="ARBA" id="ARBA00023125"/>
    </source>
</evidence>
<dbReference type="InterPro" id="IPR036390">
    <property type="entry name" value="WH_DNA-bd_sf"/>
</dbReference>
<comment type="caution">
    <text evidence="6">The sequence shown here is derived from an EMBL/GenBank/DDBJ whole genome shotgun (WGS) entry which is preliminary data.</text>
</comment>
<accession>A0A9D2HDV9</accession>
<dbReference type="Gene3D" id="1.10.10.10">
    <property type="entry name" value="Winged helix-like DNA-binding domain superfamily/Winged helix DNA-binding domain"/>
    <property type="match status" value="1"/>
</dbReference>